<evidence type="ECO:0000313" key="3">
    <source>
        <dbReference type="Proteomes" id="UP000475582"/>
    </source>
</evidence>
<name>A0A6L6PNQ8_9BURK</name>
<evidence type="ECO:0000256" key="1">
    <source>
        <dbReference type="SAM" id="SignalP"/>
    </source>
</evidence>
<keyword evidence="1" id="KW-0732">Signal</keyword>
<dbReference type="OrthoDB" id="8768878at2"/>
<accession>A0A6L6PNQ8</accession>
<dbReference type="RefSeq" id="WP_155466511.1">
    <property type="nucleotide sequence ID" value="NZ_WNKY01000036.1"/>
</dbReference>
<dbReference type="Proteomes" id="UP000475582">
    <property type="component" value="Unassembled WGS sequence"/>
</dbReference>
<organism evidence="2 3">
    <name type="scientific">Duganella radicis</name>
    <dbReference type="NCBI Taxonomy" id="551988"/>
    <lineage>
        <taxon>Bacteria</taxon>
        <taxon>Pseudomonadati</taxon>
        <taxon>Pseudomonadota</taxon>
        <taxon>Betaproteobacteria</taxon>
        <taxon>Burkholderiales</taxon>
        <taxon>Oxalobacteraceae</taxon>
        <taxon>Telluria group</taxon>
        <taxon>Duganella</taxon>
    </lineage>
</organism>
<feature type="signal peptide" evidence="1">
    <location>
        <begin position="1"/>
        <end position="21"/>
    </location>
</feature>
<dbReference type="InterPro" id="IPR011990">
    <property type="entry name" value="TPR-like_helical_dom_sf"/>
</dbReference>
<dbReference type="Pfam" id="PF14559">
    <property type="entry name" value="TPR_19"/>
    <property type="match status" value="1"/>
</dbReference>
<dbReference type="Gene3D" id="1.25.40.10">
    <property type="entry name" value="Tetratricopeptide repeat domain"/>
    <property type="match status" value="1"/>
</dbReference>
<sequence>MTARRLIVALLLALGPLTAAATDAEAPPPAPQDELYLEAMRALADGRAELATDLLMRFLEREPQHAGAWLDLAISQCELGHAAEAERLFDEIVRRFQPPDGIVEVIAGYRKRGCLPVKDRRERMAFSLARGYDTNVNQGASNAFFSTGSGSNTIEWELTPEYLPRPDRYTLLSGDYSRNLNDRGLLGFVQLRMRRHDDVREQDTRSLLLGLEQQWQLGDWRGRATAALSALQLDNHYYQRQAQLQLRATPPWRLSEQLDWSLTAGLSHVTYPTRARYDSNTVELGNSLSWRRGPFQALGGVGVLSDHGQTGRLGGNRDGWYGNVLLYSLVGDNYTAQAGWTRQVWRGSEVYSPGVIDLVRHQDTRQFNAGLTLELGARQSLQLEWRKVDNRENISLFQYNSRTVQLTWRWDNY</sequence>
<keyword evidence="3" id="KW-1185">Reference proteome</keyword>
<dbReference type="SUPFAM" id="SSF48452">
    <property type="entry name" value="TPR-like"/>
    <property type="match status" value="1"/>
</dbReference>
<proteinExistence type="predicted"/>
<reference evidence="2 3" key="1">
    <citation type="submission" date="2019-11" db="EMBL/GenBank/DDBJ databases">
        <title>Type strains purchased from KCTC, JCM and DSMZ.</title>
        <authorList>
            <person name="Lu H."/>
        </authorList>
    </citation>
    <scope>NUCLEOTIDE SEQUENCE [LARGE SCALE GENOMIC DNA]</scope>
    <source>
        <strain evidence="2 3">KCTC 22382</strain>
    </source>
</reference>
<dbReference type="EMBL" id="WNKY01000036">
    <property type="protein sequence ID" value="MTV40542.1"/>
    <property type="molecule type" value="Genomic_DNA"/>
</dbReference>
<feature type="chain" id="PRO_5026983703" evidence="1">
    <location>
        <begin position="22"/>
        <end position="413"/>
    </location>
</feature>
<protein>
    <submittedName>
        <fullName evidence="2">Tetratricopeptide repeat protein</fullName>
    </submittedName>
</protein>
<comment type="caution">
    <text evidence="2">The sequence shown here is derived from an EMBL/GenBank/DDBJ whole genome shotgun (WGS) entry which is preliminary data.</text>
</comment>
<evidence type="ECO:0000313" key="2">
    <source>
        <dbReference type="EMBL" id="MTV40542.1"/>
    </source>
</evidence>
<dbReference type="AlphaFoldDB" id="A0A6L6PNQ8"/>
<gene>
    <name evidence="2" type="ORF">GM676_23565</name>
</gene>